<dbReference type="SUPFAM" id="SSF69572">
    <property type="entry name" value="Activating enzymes of the ubiquitin-like proteins"/>
    <property type="match status" value="1"/>
</dbReference>
<dbReference type="InterPro" id="IPR000594">
    <property type="entry name" value="ThiF_NAD_FAD-bd"/>
</dbReference>
<comment type="caution">
    <text evidence="2">The sequence shown here is derived from an EMBL/GenBank/DDBJ whole genome shotgun (WGS) entry which is preliminary data.</text>
</comment>
<proteinExistence type="predicted"/>
<accession>A0A7J5UIJ6</accession>
<gene>
    <name evidence="2" type="ORF">GB883_21165</name>
</gene>
<dbReference type="RefSeq" id="WP_152359959.1">
    <property type="nucleotide sequence ID" value="NZ_WHJE01000284.1"/>
</dbReference>
<feature type="non-terminal residue" evidence="2">
    <location>
        <position position="324"/>
    </location>
</feature>
<keyword evidence="3" id="KW-1185">Reference proteome</keyword>
<feature type="domain" description="THIF-type NAD/FAD binding fold" evidence="1">
    <location>
        <begin position="116"/>
        <end position="310"/>
    </location>
</feature>
<dbReference type="Proteomes" id="UP000451860">
    <property type="component" value="Unassembled WGS sequence"/>
</dbReference>
<name>A0A7J5UIJ6_9MICO</name>
<organism evidence="2 3">
    <name type="scientific">Georgenia thermotolerans</name>
    <dbReference type="NCBI Taxonomy" id="527326"/>
    <lineage>
        <taxon>Bacteria</taxon>
        <taxon>Bacillati</taxon>
        <taxon>Actinomycetota</taxon>
        <taxon>Actinomycetes</taxon>
        <taxon>Micrococcales</taxon>
        <taxon>Bogoriellaceae</taxon>
        <taxon>Georgenia</taxon>
    </lineage>
</organism>
<dbReference type="Gene3D" id="3.40.50.720">
    <property type="entry name" value="NAD(P)-binding Rossmann-like Domain"/>
    <property type="match status" value="1"/>
</dbReference>
<dbReference type="Pfam" id="PF00899">
    <property type="entry name" value="ThiF"/>
    <property type="match status" value="1"/>
</dbReference>
<dbReference type="InterPro" id="IPR035985">
    <property type="entry name" value="Ubiquitin-activating_enz"/>
</dbReference>
<protein>
    <submittedName>
        <fullName evidence="2">Thiamine biosynthesis protein ThiF</fullName>
    </submittedName>
</protein>
<dbReference type="GO" id="GO:0008641">
    <property type="term" value="F:ubiquitin-like modifier activating enzyme activity"/>
    <property type="evidence" value="ECO:0007669"/>
    <property type="project" value="InterPro"/>
</dbReference>
<sequence>MRLRPGLSVLWRGAGETQVGVDPRCSVLLRDLTPAEQRVLEALVRAPTEADLLRLGRSAGVAPERVRELIARLEAAQVLDPRARPAWPLAEPRPEEAYWSRLRPDGDGGAVLEARARASVGVVGLDRLGLTLAMGLADAGIGTVLLEDGAAVQESDVGPYHPRAVGGRRAEQAVGHLRSVHPHVRTSAPPGARPDVVVVVATAVADPVRLATLRRAAITHLPVVVGDVEVTVGPLVVPGQGPCTRCVDLHRTDADPAWPAVATQLLTAAPAPTEATLATLGAALAAQQVLAAVDGRAVAVAGATLTVDALGPLPALRGWSAHPG</sequence>
<reference evidence="2 3" key="1">
    <citation type="submission" date="2019-10" db="EMBL/GenBank/DDBJ databases">
        <title>Georgenia wutianyii sp. nov. and Georgenia yuyongxinii sp. nov. isolated from plateau pika (Ochotona curzoniae) in the Qinghai-Tibet plateau of China.</title>
        <authorList>
            <person name="Tian Z."/>
        </authorList>
    </citation>
    <scope>NUCLEOTIDE SEQUENCE [LARGE SCALE GENOMIC DNA]</scope>
    <source>
        <strain evidence="2 3">DSM 21501</strain>
    </source>
</reference>
<dbReference type="EMBL" id="WHJE01000284">
    <property type="protein sequence ID" value="KAE8762090.1"/>
    <property type="molecule type" value="Genomic_DNA"/>
</dbReference>
<dbReference type="OrthoDB" id="4426339at2"/>
<dbReference type="AlphaFoldDB" id="A0A7J5UIJ6"/>
<evidence type="ECO:0000313" key="2">
    <source>
        <dbReference type="EMBL" id="KAE8762090.1"/>
    </source>
</evidence>
<evidence type="ECO:0000313" key="3">
    <source>
        <dbReference type="Proteomes" id="UP000451860"/>
    </source>
</evidence>
<evidence type="ECO:0000259" key="1">
    <source>
        <dbReference type="Pfam" id="PF00899"/>
    </source>
</evidence>